<sequence length="1257" mass="130143">MTNAIRLGKKTFTWSVVVLTILWSMGVAALVPVVANAQAACPTLEAGDLFKVPGNSAVYLLNGNMQRMYFPHSTVYHTWYTDFSGVVEIPTTCVDAYPAPSSAPFGVNYRPGSKLVKVQISPSVYVIEPGNVLAKVGSEAVAISLYGSNWATKVMDVADVFWPNYATTGAELTEAVPHNGMLVKVAGGSTYEVVGDELMLVDGAVRLASDVQTVSQAVFDSVSMGSGSVTAASLYADPTQGAGGVGTGTGTGSTSSGTLTVALAADTPSGTYGYDGQARTPFTKVNFTATGGDVVISEMKVVRGGVGLDADFSKVNIVDPDGDLLNEQGKTLNSDHLVTFTEDVTIPSGTTKAYTLVGDMAAAVTGGNVPKLGLYSVTTASTVVGSLPLYGNAVSLNSSVVLGTATVAEGSVLSTVTKQIGDTDVDMASLKITVATQDFQVERITLYNSGTADSDDFVNVALNYNNNKVADGVWDGKYVTFDLSSCGDSCKILKSNNKTFTVIGDIVDGSTRTMMLDVKRDTHVLAKELNTNVYVTPTNSATSMDNTVTISQGKLNITKVNNVPAGNVPENSTGVELGSWNFKVSGEAIDISVLAFRITPTAGAAAEDFDALVLYNAAGQALTGSADGVGSTNAAVGWATSTDTISLPVGDNILTLKGNIDSNPTTNDTVTFAIDMDNTTNFEATGVDSGETITLVTYATPGTGVVSANTRTITSAALRVTTLSSPPATTYAGGTNGVTFAQVQLDATGSSEDLKVTQMIVKHISNSTALPIDIQNIRLWVDKDGDSNNGTGTAEELSVVNAGASTTADTDEAETFNLSGVDQFTVKAGKRLVVYVKGDIAGGATAGTHNFGVSTSDYVSAIGLSTNSTVVEAIDTASGNVMTIGSSGGQVQVSLDNSNPDAKLFAGGTSGATLAVFNFLATTTEDVEMERVKFTQVVTATASSSYLDYDLLYLENEAGVTVGSVTPTSTTPVIEFGDDAFVVDKDDVDGQKMYLKANLSNIGTSYNVTVGGHRLGYSISAATDIVGKGLQTGSASNEYLGTTVPTGNTNYFYKATPTITKLAVTNTLGNGDIELYRFKVTANTGDIDLYKFTFDVTTTSVNVTNVELLDVTTDTEVSLYSQAVGASPSNVSYFDVLLDDDNPTAGDGGEARTVAVGTPRTFILRGTVTGAASGDSISTRMGGDSAVADGASANGSLTQMANILMASSTVIDAGIHDDFIWSDRNLSTHSTSTNDWVNGYLVSGLNSASSTATTVSM</sequence>
<evidence type="ECO:0000256" key="1">
    <source>
        <dbReference type="SAM" id="Phobius"/>
    </source>
</evidence>
<comment type="caution">
    <text evidence="2">The sequence shown here is derived from an EMBL/GenBank/DDBJ whole genome shotgun (WGS) entry which is preliminary data.</text>
</comment>
<evidence type="ECO:0000313" key="3">
    <source>
        <dbReference type="Proteomes" id="UP000176300"/>
    </source>
</evidence>
<feature type="transmembrane region" description="Helical" evidence="1">
    <location>
        <begin position="12"/>
        <end position="35"/>
    </location>
</feature>
<organism evidence="2 3">
    <name type="scientific">Candidatus Magasanikbacteria bacterium RIFOXYB1_FULL_40_15</name>
    <dbReference type="NCBI Taxonomy" id="1798697"/>
    <lineage>
        <taxon>Bacteria</taxon>
        <taxon>Candidatus Magasanikiibacteriota</taxon>
    </lineage>
</organism>
<keyword evidence="1" id="KW-0812">Transmembrane</keyword>
<protein>
    <submittedName>
        <fullName evidence="2">Uncharacterized protein</fullName>
    </submittedName>
</protein>
<accession>A0A1F6NJQ1</accession>
<gene>
    <name evidence="2" type="ORF">A2373_02925</name>
</gene>
<evidence type="ECO:0000313" key="2">
    <source>
        <dbReference type="EMBL" id="OGH84078.1"/>
    </source>
</evidence>
<dbReference type="EMBL" id="MFQS01000003">
    <property type="protein sequence ID" value="OGH84078.1"/>
    <property type="molecule type" value="Genomic_DNA"/>
</dbReference>
<reference evidence="2 3" key="1">
    <citation type="journal article" date="2016" name="Nat. Commun.">
        <title>Thousands of microbial genomes shed light on interconnected biogeochemical processes in an aquifer system.</title>
        <authorList>
            <person name="Anantharaman K."/>
            <person name="Brown C.T."/>
            <person name="Hug L.A."/>
            <person name="Sharon I."/>
            <person name="Castelle C.J."/>
            <person name="Probst A.J."/>
            <person name="Thomas B.C."/>
            <person name="Singh A."/>
            <person name="Wilkins M.J."/>
            <person name="Karaoz U."/>
            <person name="Brodie E.L."/>
            <person name="Williams K.H."/>
            <person name="Hubbard S.S."/>
            <person name="Banfield J.F."/>
        </authorList>
    </citation>
    <scope>NUCLEOTIDE SEQUENCE [LARGE SCALE GENOMIC DNA]</scope>
</reference>
<dbReference type="STRING" id="1798697.A2373_02925"/>
<dbReference type="Proteomes" id="UP000176300">
    <property type="component" value="Unassembled WGS sequence"/>
</dbReference>
<proteinExistence type="predicted"/>
<name>A0A1F6NJQ1_9BACT</name>
<keyword evidence="1" id="KW-1133">Transmembrane helix</keyword>
<dbReference type="AlphaFoldDB" id="A0A1F6NJQ1"/>
<keyword evidence="1" id="KW-0472">Membrane</keyword>